<dbReference type="Pfam" id="PF01063">
    <property type="entry name" value="Aminotran_4"/>
    <property type="match status" value="1"/>
</dbReference>
<dbReference type="GO" id="GO:0003824">
    <property type="term" value="F:catalytic activity"/>
    <property type="evidence" value="ECO:0007669"/>
    <property type="project" value="InterPro"/>
</dbReference>
<organism evidence="1 2">
    <name type="scientific">Penicillium olsonii</name>
    <dbReference type="NCBI Taxonomy" id="99116"/>
    <lineage>
        <taxon>Eukaryota</taxon>
        <taxon>Fungi</taxon>
        <taxon>Dikarya</taxon>
        <taxon>Ascomycota</taxon>
        <taxon>Pezizomycotina</taxon>
        <taxon>Eurotiomycetes</taxon>
        <taxon>Eurotiomycetidae</taxon>
        <taxon>Eurotiales</taxon>
        <taxon>Aspergillaceae</taxon>
        <taxon>Penicillium</taxon>
    </lineage>
</organism>
<sequence>MATNSDFQIISSLRFDPALPEAAARYSSCYPDPDKTPFYLLRYHQDRLLAAARDFQWNQAVEWLGQDLESFEHYLDASIPDRTKAWRLRIAVDHHGKAKVEVNPTAGMDSMGLFIPSLHPPSSQSAWCVYVDSVPTTPSKFTKHKTTARDEYTSARLRMGITSLADTSEVLVVNPEDEIMEGSITTPYLLRGHMWITPPLSSGGNQGTTRRYALSRGFCIEQSISRKDLVDGEPCWLSNGVRGFFRGQISLS</sequence>
<comment type="caution">
    <text evidence="1">The sequence shown here is derived from an EMBL/GenBank/DDBJ whole genome shotgun (WGS) entry which is preliminary data.</text>
</comment>
<name>A0A9W4HG25_PENOL</name>
<dbReference type="SUPFAM" id="SSF56752">
    <property type="entry name" value="D-aminoacid aminotransferase-like PLP-dependent enzymes"/>
    <property type="match status" value="1"/>
</dbReference>
<dbReference type="InterPro" id="IPR036038">
    <property type="entry name" value="Aminotransferase-like"/>
</dbReference>
<dbReference type="EMBL" id="CAJVOS010000012">
    <property type="protein sequence ID" value="CAG8000053.1"/>
    <property type="molecule type" value="Genomic_DNA"/>
</dbReference>
<dbReference type="Gene3D" id="3.30.470.10">
    <property type="match status" value="1"/>
</dbReference>
<dbReference type="OrthoDB" id="5288718at2759"/>
<accession>A0A9W4HG25</accession>
<reference evidence="1" key="1">
    <citation type="submission" date="2021-07" db="EMBL/GenBank/DDBJ databases">
        <authorList>
            <person name="Branca A.L. A."/>
        </authorList>
    </citation>
    <scope>NUCLEOTIDE SEQUENCE</scope>
</reference>
<dbReference type="Gene3D" id="3.20.10.10">
    <property type="entry name" value="D-amino Acid Aminotransferase, subunit A, domain 2"/>
    <property type="match status" value="1"/>
</dbReference>
<evidence type="ECO:0000313" key="1">
    <source>
        <dbReference type="EMBL" id="CAG8000053.1"/>
    </source>
</evidence>
<dbReference type="InterPro" id="IPR043131">
    <property type="entry name" value="BCAT-like_N"/>
</dbReference>
<protein>
    <recommendedName>
        <fullName evidence="3">Aminodeoxychorismate lyase</fullName>
    </recommendedName>
</protein>
<evidence type="ECO:0008006" key="3">
    <source>
        <dbReference type="Google" id="ProtNLM"/>
    </source>
</evidence>
<dbReference type="InterPro" id="IPR001544">
    <property type="entry name" value="Aminotrans_IV"/>
</dbReference>
<dbReference type="AlphaFoldDB" id="A0A9W4HG25"/>
<dbReference type="Proteomes" id="UP001153618">
    <property type="component" value="Unassembled WGS sequence"/>
</dbReference>
<keyword evidence="2" id="KW-1185">Reference proteome</keyword>
<dbReference type="InterPro" id="IPR043132">
    <property type="entry name" value="BCAT-like_C"/>
</dbReference>
<proteinExistence type="predicted"/>
<gene>
    <name evidence="1" type="ORF">POLS_LOCUS1830</name>
</gene>
<evidence type="ECO:0000313" key="2">
    <source>
        <dbReference type="Proteomes" id="UP001153618"/>
    </source>
</evidence>